<keyword evidence="2" id="KW-0479">Metal-binding</keyword>
<dbReference type="SMART" id="SM00401">
    <property type="entry name" value="ZnF_GATA"/>
    <property type="match status" value="1"/>
</dbReference>
<accession>A0A1Y1S4F3</accession>
<dbReference type="Proteomes" id="UP000192639">
    <property type="component" value="Unassembled WGS sequence"/>
</dbReference>
<dbReference type="GO" id="GO:0008270">
    <property type="term" value="F:zinc ion binding"/>
    <property type="evidence" value="ECO:0007669"/>
    <property type="project" value="UniProtKB-KW"/>
</dbReference>
<name>A0A1Y1S4F3_9MICR</name>
<dbReference type="EMBL" id="LWDP01000130">
    <property type="protein sequence ID" value="ORD93259.1"/>
    <property type="molecule type" value="Genomic_DNA"/>
</dbReference>
<evidence type="ECO:0000256" key="6">
    <source>
        <dbReference type="PROSITE-ProRule" id="PRU00094"/>
    </source>
</evidence>
<dbReference type="OrthoDB" id="515401at2759"/>
<dbReference type="PANTHER" id="PTHR10071">
    <property type="entry name" value="TRANSCRIPTION FACTOR GATA FAMILY MEMBER"/>
    <property type="match status" value="1"/>
</dbReference>
<dbReference type="VEuPathDB" id="MicrosporidiaDB:ECANGB1_2504"/>
<dbReference type="PROSITE" id="PS00344">
    <property type="entry name" value="GATA_ZN_FINGER_1"/>
    <property type="match status" value="1"/>
</dbReference>
<keyword evidence="5" id="KW-0539">Nucleus</keyword>
<organism evidence="8 9">
    <name type="scientific">Enterospora canceri</name>
    <dbReference type="NCBI Taxonomy" id="1081671"/>
    <lineage>
        <taxon>Eukaryota</taxon>
        <taxon>Fungi</taxon>
        <taxon>Fungi incertae sedis</taxon>
        <taxon>Microsporidia</taxon>
        <taxon>Enterocytozoonidae</taxon>
        <taxon>Enterospora</taxon>
    </lineage>
</organism>
<evidence type="ECO:0000313" key="9">
    <source>
        <dbReference type="Proteomes" id="UP000192639"/>
    </source>
</evidence>
<protein>
    <submittedName>
        <fullName evidence="8">GATA_type transcription factor</fullName>
    </submittedName>
</protein>
<keyword evidence="9" id="KW-1185">Reference proteome</keyword>
<dbReference type="GO" id="GO:0005634">
    <property type="term" value="C:nucleus"/>
    <property type="evidence" value="ECO:0007669"/>
    <property type="project" value="UniProtKB-SubCell"/>
</dbReference>
<evidence type="ECO:0000313" key="8">
    <source>
        <dbReference type="EMBL" id="ORD93259.1"/>
    </source>
</evidence>
<dbReference type="InterPro" id="IPR013088">
    <property type="entry name" value="Znf_NHR/GATA"/>
</dbReference>
<dbReference type="GO" id="GO:0045944">
    <property type="term" value="P:positive regulation of transcription by RNA polymerase II"/>
    <property type="evidence" value="ECO:0007669"/>
    <property type="project" value="TreeGrafter"/>
</dbReference>
<reference evidence="8 9" key="1">
    <citation type="journal article" date="2017" name="Environ. Microbiol.">
        <title>Decay of the glycolytic pathway and adaptation to intranuclear parasitism within Enterocytozoonidae microsporidia.</title>
        <authorList>
            <person name="Wiredu Boakye D."/>
            <person name="Jaroenlak P."/>
            <person name="Prachumwat A."/>
            <person name="Williams T.A."/>
            <person name="Bateman K.S."/>
            <person name="Itsathitphaisarn O."/>
            <person name="Sritunyalucksana K."/>
            <person name="Paszkiewicz K.H."/>
            <person name="Moore K.A."/>
            <person name="Stentiford G.D."/>
            <person name="Williams B.A."/>
        </authorList>
    </citation>
    <scope>NUCLEOTIDE SEQUENCE [LARGE SCALE GENOMIC DNA]</scope>
    <source>
        <strain evidence="8 9">GB1</strain>
    </source>
</reference>
<keyword evidence="3 6" id="KW-0863">Zinc-finger</keyword>
<proteinExistence type="predicted"/>
<comment type="subcellular location">
    <subcellularLocation>
        <location evidence="1">Nucleus</location>
    </subcellularLocation>
</comment>
<dbReference type="AlphaFoldDB" id="A0A1Y1S4F3"/>
<dbReference type="SUPFAM" id="SSF57716">
    <property type="entry name" value="Glucocorticoid receptor-like (DNA-binding domain)"/>
    <property type="match status" value="1"/>
</dbReference>
<dbReference type="GO" id="GO:0000122">
    <property type="term" value="P:negative regulation of transcription by RNA polymerase II"/>
    <property type="evidence" value="ECO:0007669"/>
    <property type="project" value="TreeGrafter"/>
</dbReference>
<evidence type="ECO:0000256" key="1">
    <source>
        <dbReference type="ARBA" id="ARBA00004123"/>
    </source>
</evidence>
<dbReference type="PROSITE" id="PS50114">
    <property type="entry name" value="GATA_ZN_FINGER_2"/>
    <property type="match status" value="1"/>
</dbReference>
<dbReference type="CDD" id="cd00202">
    <property type="entry name" value="ZnF_GATA"/>
    <property type="match status" value="1"/>
</dbReference>
<evidence type="ECO:0000256" key="3">
    <source>
        <dbReference type="ARBA" id="ARBA00022771"/>
    </source>
</evidence>
<dbReference type="InterPro" id="IPR039355">
    <property type="entry name" value="Transcription_factor_GATA"/>
</dbReference>
<evidence type="ECO:0000256" key="4">
    <source>
        <dbReference type="ARBA" id="ARBA00022833"/>
    </source>
</evidence>
<evidence type="ECO:0000256" key="5">
    <source>
        <dbReference type="ARBA" id="ARBA00023242"/>
    </source>
</evidence>
<dbReference type="PRINTS" id="PR00619">
    <property type="entry name" value="GATAZNFINGER"/>
</dbReference>
<evidence type="ECO:0000256" key="2">
    <source>
        <dbReference type="ARBA" id="ARBA00022723"/>
    </source>
</evidence>
<gene>
    <name evidence="8" type="ORF">ECANGB1_2504</name>
</gene>
<dbReference type="GO" id="GO:0000978">
    <property type="term" value="F:RNA polymerase II cis-regulatory region sequence-specific DNA binding"/>
    <property type="evidence" value="ECO:0007669"/>
    <property type="project" value="TreeGrafter"/>
</dbReference>
<dbReference type="Gene3D" id="3.30.50.10">
    <property type="entry name" value="Erythroid Transcription Factor GATA-1, subunit A"/>
    <property type="match status" value="1"/>
</dbReference>
<dbReference type="GO" id="GO:0000981">
    <property type="term" value="F:DNA-binding transcription factor activity, RNA polymerase II-specific"/>
    <property type="evidence" value="ECO:0007669"/>
    <property type="project" value="TreeGrafter"/>
</dbReference>
<evidence type="ECO:0000259" key="7">
    <source>
        <dbReference type="PROSITE" id="PS50114"/>
    </source>
</evidence>
<comment type="caution">
    <text evidence="8">The sequence shown here is derived from an EMBL/GenBank/DDBJ whole genome shotgun (WGS) entry which is preliminary data.</text>
</comment>
<keyword evidence="4" id="KW-0862">Zinc</keyword>
<dbReference type="InterPro" id="IPR000679">
    <property type="entry name" value="Znf_GATA"/>
</dbReference>
<sequence length="88" mass="10719">MGKHRMRFCTNCYCIRTPLWRRDTRGRYVCNACGLYYKFNTKIKPISVEIRSHNLRILHRKELENMAVHTLASMKRRRRRTIYNVNNS</sequence>
<dbReference type="PANTHER" id="PTHR10071:SF281">
    <property type="entry name" value="BOX A-BINDING FACTOR-RELATED"/>
    <property type="match status" value="1"/>
</dbReference>
<feature type="domain" description="GATA-type" evidence="7">
    <location>
        <begin position="3"/>
        <end position="56"/>
    </location>
</feature>
<dbReference type="Pfam" id="PF00320">
    <property type="entry name" value="GATA"/>
    <property type="match status" value="1"/>
</dbReference>